<evidence type="ECO:0000256" key="1">
    <source>
        <dbReference type="SAM" id="Phobius"/>
    </source>
</evidence>
<accession>A0A1F7IGD7</accession>
<dbReference type="InterPro" id="IPR043993">
    <property type="entry name" value="T4SS_pilin"/>
</dbReference>
<dbReference type="STRING" id="1802056.A2954_01120"/>
<protein>
    <submittedName>
        <fullName evidence="2">Uncharacterized protein</fullName>
    </submittedName>
</protein>
<dbReference type="Pfam" id="PF18895">
    <property type="entry name" value="T4SS_pilin"/>
    <property type="match status" value="1"/>
</dbReference>
<feature type="transmembrane region" description="Helical" evidence="1">
    <location>
        <begin position="234"/>
        <end position="256"/>
    </location>
</feature>
<sequence length="305" mass="34222">MYKITKIIIRVVIILFLPIFILRLSHTVLAAQPVPDFRLIITLNHTSDYTLTLNKIGLEAGPYVNYGLNYTSNFYFIKIIDKNNTELFSGKILKSYQTLPPDFVPVTNFTPEIIIADPINLFLPYFNEAAKVQLFDENNVLKLEIVLANYNLQGLKYRYAACDLCGYCPPAKPPSNWEKCRLCLYPKANKDPLSNETLIISDPASNKGPTPVPSKAFIGVGCIDSSPSKATQSFLNIIFSISGGIAFLVLLYGAFVMATSHADPERLNYGRRLIRRAVIGLILTLLSIFIVNFIAYRVLKIPEFN</sequence>
<proteinExistence type="predicted"/>
<keyword evidence="1" id="KW-0472">Membrane</keyword>
<evidence type="ECO:0000313" key="2">
    <source>
        <dbReference type="EMBL" id="OGK42427.1"/>
    </source>
</evidence>
<dbReference type="EMBL" id="MGAG01000002">
    <property type="protein sequence ID" value="OGK42427.1"/>
    <property type="molecule type" value="Genomic_DNA"/>
</dbReference>
<reference evidence="2 3" key="1">
    <citation type="journal article" date="2016" name="Nat. Commun.">
        <title>Thousands of microbial genomes shed light on interconnected biogeochemical processes in an aquifer system.</title>
        <authorList>
            <person name="Anantharaman K."/>
            <person name="Brown C.T."/>
            <person name="Hug L.A."/>
            <person name="Sharon I."/>
            <person name="Castelle C.J."/>
            <person name="Probst A.J."/>
            <person name="Thomas B.C."/>
            <person name="Singh A."/>
            <person name="Wilkins M.J."/>
            <person name="Karaoz U."/>
            <person name="Brodie E.L."/>
            <person name="Williams K.H."/>
            <person name="Hubbard S.S."/>
            <person name="Banfield J.F."/>
        </authorList>
    </citation>
    <scope>NUCLEOTIDE SEQUENCE [LARGE SCALE GENOMIC DNA]</scope>
</reference>
<feature type="transmembrane region" description="Helical" evidence="1">
    <location>
        <begin position="277"/>
        <end position="299"/>
    </location>
</feature>
<gene>
    <name evidence="2" type="ORF">A2954_01120</name>
</gene>
<organism evidence="2 3">
    <name type="scientific">Candidatus Roizmanbacteria bacterium RIFCSPLOWO2_01_FULL_37_12</name>
    <dbReference type="NCBI Taxonomy" id="1802056"/>
    <lineage>
        <taxon>Bacteria</taxon>
        <taxon>Candidatus Roizmaniibacteriota</taxon>
    </lineage>
</organism>
<dbReference type="Proteomes" id="UP000177698">
    <property type="component" value="Unassembled WGS sequence"/>
</dbReference>
<dbReference type="AlphaFoldDB" id="A0A1F7IGD7"/>
<keyword evidence="1" id="KW-0812">Transmembrane</keyword>
<keyword evidence="1" id="KW-1133">Transmembrane helix</keyword>
<comment type="caution">
    <text evidence="2">The sequence shown here is derived from an EMBL/GenBank/DDBJ whole genome shotgun (WGS) entry which is preliminary data.</text>
</comment>
<evidence type="ECO:0000313" key="3">
    <source>
        <dbReference type="Proteomes" id="UP000177698"/>
    </source>
</evidence>
<name>A0A1F7IGD7_9BACT</name>